<dbReference type="InterPro" id="IPR050980">
    <property type="entry name" value="2C_sensor_his_kinase"/>
</dbReference>
<dbReference type="GO" id="GO:0000155">
    <property type="term" value="F:phosphorelay sensor kinase activity"/>
    <property type="evidence" value="ECO:0007669"/>
    <property type="project" value="InterPro"/>
</dbReference>
<keyword evidence="9" id="KW-0472">Membrane</keyword>
<name>A0A220UJR5_9GAMM</name>
<dbReference type="RefSeq" id="WP_089067086.1">
    <property type="nucleotide sequence ID" value="NZ_CP022358.1"/>
</dbReference>
<evidence type="ECO:0000256" key="9">
    <source>
        <dbReference type="SAM" id="Phobius"/>
    </source>
</evidence>
<dbReference type="InterPro" id="IPR005467">
    <property type="entry name" value="His_kinase_dom"/>
</dbReference>
<keyword evidence="4" id="KW-1003">Cell membrane</keyword>
<feature type="domain" description="Histidine kinase" evidence="10">
    <location>
        <begin position="196"/>
        <end position="400"/>
    </location>
</feature>
<organism evidence="11 12">
    <name type="scientific">Shewanella bicestrii</name>
    <dbReference type="NCBI Taxonomy" id="2018305"/>
    <lineage>
        <taxon>Bacteria</taxon>
        <taxon>Pseudomonadati</taxon>
        <taxon>Pseudomonadota</taxon>
        <taxon>Gammaproteobacteria</taxon>
        <taxon>Alteromonadales</taxon>
        <taxon>Shewanellaceae</taxon>
        <taxon>Shewanella</taxon>
    </lineage>
</organism>
<keyword evidence="9" id="KW-1133">Transmembrane helix</keyword>
<evidence type="ECO:0000256" key="3">
    <source>
        <dbReference type="ARBA" id="ARBA00012438"/>
    </source>
</evidence>
<dbReference type="AlphaFoldDB" id="A0A220UJR5"/>
<dbReference type="SMART" id="SM00388">
    <property type="entry name" value="HisKA"/>
    <property type="match status" value="1"/>
</dbReference>
<dbReference type="InterPro" id="IPR003594">
    <property type="entry name" value="HATPase_dom"/>
</dbReference>
<dbReference type="EC" id="2.7.13.3" evidence="3"/>
<evidence type="ECO:0000259" key="10">
    <source>
        <dbReference type="PROSITE" id="PS50109"/>
    </source>
</evidence>
<gene>
    <name evidence="11" type="ORF">CF168_04250</name>
</gene>
<evidence type="ECO:0000256" key="6">
    <source>
        <dbReference type="ARBA" id="ARBA00022741"/>
    </source>
</evidence>
<evidence type="ECO:0000313" key="12">
    <source>
        <dbReference type="Proteomes" id="UP000198367"/>
    </source>
</evidence>
<proteinExistence type="predicted"/>
<dbReference type="Gene3D" id="1.10.287.130">
    <property type="match status" value="1"/>
</dbReference>
<dbReference type="EMBL" id="CP022358">
    <property type="protein sequence ID" value="ASK68146.1"/>
    <property type="molecule type" value="Genomic_DNA"/>
</dbReference>
<dbReference type="PANTHER" id="PTHR44936">
    <property type="entry name" value="SENSOR PROTEIN CREC"/>
    <property type="match status" value="1"/>
</dbReference>
<evidence type="ECO:0000256" key="2">
    <source>
        <dbReference type="ARBA" id="ARBA00004651"/>
    </source>
</evidence>
<keyword evidence="7 11" id="KW-0418">Kinase</keyword>
<dbReference type="SMART" id="SM00387">
    <property type="entry name" value="HATPase_c"/>
    <property type="match status" value="1"/>
</dbReference>
<evidence type="ECO:0000256" key="7">
    <source>
        <dbReference type="ARBA" id="ARBA00022777"/>
    </source>
</evidence>
<protein>
    <recommendedName>
        <fullName evidence="3">histidine kinase</fullName>
        <ecNumber evidence="3">2.7.13.3</ecNumber>
    </recommendedName>
</protein>
<accession>A0A220UJR5</accession>
<dbReference type="SUPFAM" id="SSF55874">
    <property type="entry name" value="ATPase domain of HSP90 chaperone/DNA topoisomerase II/histidine kinase"/>
    <property type="match status" value="1"/>
</dbReference>
<sequence length="409" mass="46997">MKFQFYRLFIFLLLSCGLVIWSFGELAEHFAHDEYNYQIDVDDLLQNYDEQLPKIQRLPIGALSLPENLEDSLQQGATIALRHSSNELYYYHLDKDKQHILMLGPLQTSAPKERNTSLILLGLYSSLCLVALWWIWPVFRDLNHLQEAAIEFGQAPRKRPNEVHKHSAIFPLAKAFNSVSHQIVDFIQMHKELSRTISHEVRTPLARMRFALEIIRPQIDSNYANRLNEDIDDIEQLAANYLSFARLEHKEETLSQESQSISLFMEKLAHKYAIYQPKFNIVFHHDSQQAHFDPIAMTIAIQNLVQNAMRFAQHDIHVHFHQQDGINRISVEDDGPGFEGKGKKLVAAFERDSQQSDTSGYGLGLYIVKKIATWHYGTLELSRSQALGGAEISISWDDALTPKAETDAE</sequence>
<feature type="transmembrane region" description="Helical" evidence="9">
    <location>
        <begin position="118"/>
        <end position="136"/>
    </location>
</feature>
<dbReference type="KEGG" id="sbj:CF168_04250"/>
<dbReference type="GO" id="GO:0005524">
    <property type="term" value="F:ATP binding"/>
    <property type="evidence" value="ECO:0007669"/>
    <property type="project" value="UniProtKB-KW"/>
</dbReference>
<comment type="subcellular location">
    <subcellularLocation>
        <location evidence="2">Cell membrane</location>
        <topology evidence="2">Multi-pass membrane protein</topology>
    </subcellularLocation>
</comment>
<dbReference type="InterPro" id="IPR036890">
    <property type="entry name" value="HATPase_C_sf"/>
</dbReference>
<reference evidence="11 12" key="1">
    <citation type="submission" date="2017-07" db="EMBL/GenBank/DDBJ databases">
        <title>Phenotypical and genomic characterization of a clinical isolate of Shewanella bicestrii sp. nov. producing an extended-spectrum beta-lactamase and a new oxacillinase variant.</title>
        <authorList>
            <person name="Jousset A.B."/>
            <person name="Bonnin R.A."/>
            <person name="Girlich D."/>
            <person name="Dabos L."/>
            <person name="Potron A."/>
            <person name="Dortet L."/>
            <person name="Glaser P."/>
            <person name="Naas T."/>
        </authorList>
    </citation>
    <scope>NUCLEOTIDE SEQUENCE [LARGE SCALE GENOMIC DNA]</scope>
    <source>
        <strain evidence="11 12">JAB-1</strain>
    </source>
</reference>
<evidence type="ECO:0000256" key="1">
    <source>
        <dbReference type="ARBA" id="ARBA00000085"/>
    </source>
</evidence>
<dbReference type="Proteomes" id="UP000198367">
    <property type="component" value="Chromosome"/>
</dbReference>
<dbReference type="Gene3D" id="3.30.565.10">
    <property type="entry name" value="Histidine kinase-like ATPase, C-terminal domain"/>
    <property type="match status" value="1"/>
</dbReference>
<comment type="catalytic activity">
    <reaction evidence="1">
        <text>ATP + protein L-histidine = ADP + protein N-phospho-L-histidine.</text>
        <dbReference type="EC" id="2.7.13.3"/>
    </reaction>
</comment>
<keyword evidence="5" id="KW-0808">Transferase</keyword>
<evidence type="ECO:0000313" key="11">
    <source>
        <dbReference type="EMBL" id="ASK68146.1"/>
    </source>
</evidence>
<dbReference type="PANTHER" id="PTHR44936:SF10">
    <property type="entry name" value="SENSOR PROTEIN RSTB"/>
    <property type="match status" value="1"/>
</dbReference>
<keyword evidence="6" id="KW-0547">Nucleotide-binding</keyword>
<evidence type="ECO:0000256" key="8">
    <source>
        <dbReference type="ARBA" id="ARBA00022840"/>
    </source>
</evidence>
<keyword evidence="9" id="KW-0812">Transmembrane</keyword>
<dbReference type="GO" id="GO:0005886">
    <property type="term" value="C:plasma membrane"/>
    <property type="evidence" value="ECO:0007669"/>
    <property type="project" value="UniProtKB-SubCell"/>
</dbReference>
<keyword evidence="12" id="KW-1185">Reference proteome</keyword>
<evidence type="ECO:0000256" key="4">
    <source>
        <dbReference type="ARBA" id="ARBA00022475"/>
    </source>
</evidence>
<dbReference type="CDD" id="cd00082">
    <property type="entry name" value="HisKA"/>
    <property type="match status" value="1"/>
</dbReference>
<dbReference type="SUPFAM" id="SSF47384">
    <property type="entry name" value="Homodimeric domain of signal transducing histidine kinase"/>
    <property type="match status" value="1"/>
</dbReference>
<evidence type="ECO:0000256" key="5">
    <source>
        <dbReference type="ARBA" id="ARBA00022679"/>
    </source>
</evidence>
<dbReference type="PROSITE" id="PS50109">
    <property type="entry name" value="HIS_KIN"/>
    <property type="match status" value="1"/>
</dbReference>
<dbReference type="InterPro" id="IPR036097">
    <property type="entry name" value="HisK_dim/P_sf"/>
</dbReference>
<dbReference type="Pfam" id="PF02518">
    <property type="entry name" value="HATPase_c"/>
    <property type="match status" value="1"/>
</dbReference>
<dbReference type="Pfam" id="PF00512">
    <property type="entry name" value="HisKA"/>
    <property type="match status" value="1"/>
</dbReference>
<keyword evidence="8" id="KW-0067">ATP-binding</keyword>
<dbReference type="InterPro" id="IPR003661">
    <property type="entry name" value="HisK_dim/P_dom"/>
</dbReference>